<protein>
    <recommendedName>
        <fullName evidence="12">Methylenetetrahydrofolate reductase</fullName>
        <ecNumber evidence="12">1.5.1.54</ecNumber>
    </recommendedName>
</protein>
<dbReference type="EC" id="1.5.1.54" evidence="12"/>
<evidence type="ECO:0000256" key="3">
    <source>
        <dbReference type="ARBA" id="ARBA00006743"/>
    </source>
</evidence>
<keyword evidence="6 12" id="KW-0274">FAD</keyword>
<dbReference type="GO" id="GO:0106312">
    <property type="term" value="F:methylenetetrahydrofolate reductase (NADH) activity"/>
    <property type="evidence" value="ECO:0007669"/>
    <property type="project" value="UniProtKB-EC"/>
</dbReference>
<reference evidence="13 14" key="1">
    <citation type="submission" date="2016-10" db="EMBL/GenBank/DDBJ databases">
        <authorList>
            <person name="de Groot N.N."/>
        </authorList>
    </citation>
    <scope>NUCLEOTIDE SEQUENCE [LARGE SCALE GENOMIC DNA]</scope>
    <source>
        <strain evidence="13 14">CGMCC 1.5012</strain>
    </source>
</reference>
<keyword evidence="4" id="KW-0028">Amino-acid biosynthesis</keyword>
<dbReference type="CDD" id="cd00537">
    <property type="entry name" value="MTHFR"/>
    <property type="match status" value="1"/>
</dbReference>
<comment type="cofactor">
    <cofactor evidence="1 12">
        <name>FAD</name>
        <dbReference type="ChEBI" id="CHEBI:57692"/>
    </cofactor>
</comment>
<evidence type="ECO:0000256" key="2">
    <source>
        <dbReference type="ARBA" id="ARBA00004777"/>
    </source>
</evidence>
<dbReference type="EMBL" id="FNID01000007">
    <property type="protein sequence ID" value="SDM89157.1"/>
    <property type="molecule type" value="Genomic_DNA"/>
</dbReference>
<dbReference type="GO" id="GO:0071949">
    <property type="term" value="F:FAD binding"/>
    <property type="evidence" value="ECO:0007669"/>
    <property type="project" value="TreeGrafter"/>
</dbReference>
<dbReference type="Gene3D" id="3.20.20.220">
    <property type="match status" value="1"/>
</dbReference>
<dbReference type="InterPro" id="IPR004620">
    <property type="entry name" value="MTHF_reductase_bac"/>
</dbReference>
<dbReference type="InterPro" id="IPR029041">
    <property type="entry name" value="FAD-linked_oxidoreductase-like"/>
</dbReference>
<organism evidence="13 14">
    <name type="scientific">Acetanaerobacterium elongatum</name>
    <dbReference type="NCBI Taxonomy" id="258515"/>
    <lineage>
        <taxon>Bacteria</taxon>
        <taxon>Bacillati</taxon>
        <taxon>Bacillota</taxon>
        <taxon>Clostridia</taxon>
        <taxon>Eubacteriales</taxon>
        <taxon>Oscillospiraceae</taxon>
        <taxon>Acetanaerobacterium</taxon>
    </lineage>
</organism>
<evidence type="ECO:0000256" key="11">
    <source>
        <dbReference type="ARBA" id="ARBA00048628"/>
    </source>
</evidence>
<comment type="pathway">
    <text evidence="2 12">One-carbon metabolism; tetrahydrofolate interconversion.</text>
</comment>
<evidence type="ECO:0000256" key="8">
    <source>
        <dbReference type="ARBA" id="ARBA00023027"/>
    </source>
</evidence>
<keyword evidence="9" id="KW-0486">Methionine biosynthesis</keyword>
<evidence type="ECO:0000256" key="6">
    <source>
        <dbReference type="ARBA" id="ARBA00022827"/>
    </source>
</evidence>
<evidence type="ECO:0000313" key="13">
    <source>
        <dbReference type="EMBL" id="SDM89157.1"/>
    </source>
</evidence>
<evidence type="ECO:0000256" key="5">
    <source>
        <dbReference type="ARBA" id="ARBA00022630"/>
    </source>
</evidence>
<evidence type="ECO:0000256" key="1">
    <source>
        <dbReference type="ARBA" id="ARBA00001974"/>
    </source>
</evidence>
<dbReference type="PANTHER" id="PTHR45754:SF3">
    <property type="entry name" value="METHYLENETETRAHYDROFOLATE REDUCTASE (NADPH)"/>
    <property type="match status" value="1"/>
</dbReference>
<keyword evidence="5 12" id="KW-0285">Flavoprotein</keyword>
<keyword evidence="8" id="KW-0520">NAD</keyword>
<dbReference type="Proteomes" id="UP000199182">
    <property type="component" value="Unassembled WGS sequence"/>
</dbReference>
<evidence type="ECO:0000256" key="4">
    <source>
        <dbReference type="ARBA" id="ARBA00022605"/>
    </source>
</evidence>
<dbReference type="Pfam" id="PF02219">
    <property type="entry name" value="MTHFR"/>
    <property type="match status" value="1"/>
</dbReference>
<sequence>MKLCKLFDEKKVVFSFEIFPPKKTSSIETVYNTLDALKGLHPDYISVTYGAGGAGSGKTCEIATLIKGKYHIEPLAHLTCINATREQILAELEAFKKSGIENILALRGDRNPEIPACYDFAYAGELVEFIAQHGDYNIVGACYPEGHPECNSLEEDITHLKDKVDKGVSHLNSQLFFDNNDFYRFLELTQKAGIFVPIQAGIMPVTNSRQIERMVSLTGAKLPSKFSKIMARYGDNPEALRDAGIAYATEQIVDLIASGVRGIHLYTMNLPYVAQRISTNISSILQTSNQ</sequence>
<dbReference type="RefSeq" id="WP_092638549.1">
    <property type="nucleotide sequence ID" value="NZ_FNID01000007.1"/>
</dbReference>
<name>A0A1G9WXG7_9FIRM</name>
<dbReference type="GO" id="GO:0035999">
    <property type="term" value="P:tetrahydrofolate interconversion"/>
    <property type="evidence" value="ECO:0007669"/>
    <property type="project" value="UniProtKB-UniPathway"/>
</dbReference>
<comment type="similarity">
    <text evidence="3 12">Belongs to the methylenetetrahydrofolate reductase family.</text>
</comment>
<dbReference type="InterPro" id="IPR003171">
    <property type="entry name" value="Mehydrof_redctse-like"/>
</dbReference>
<keyword evidence="14" id="KW-1185">Reference proteome</keyword>
<dbReference type="PANTHER" id="PTHR45754">
    <property type="entry name" value="METHYLENETETRAHYDROFOLATE REDUCTASE"/>
    <property type="match status" value="1"/>
</dbReference>
<evidence type="ECO:0000256" key="10">
    <source>
        <dbReference type="ARBA" id="ARBA00034478"/>
    </source>
</evidence>
<gene>
    <name evidence="13" type="ORF">SAMN05192585_10725</name>
</gene>
<dbReference type="SUPFAM" id="SSF51730">
    <property type="entry name" value="FAD-linked oxidoreductase"/>
    <property type="match status" value="1"/>
</dbReference>
<dbReference type="STRING" id="258515.SAMN05192585_10725"/>
<evidence type="ECO:0000256" key="9">
    <source>
        <dbReference type="ARBA" id="ARBA00023167"/>
    </source>
</evidence>
<keyword evidence="7 12" id="KW-0560">Oxidoreductase</keyword>
<dbReference type="UniPathway" id="UPA00193"/>
<evidence type="ECO:0000313" key="14">
    <source>
        <dbReference type="Proteomes" id="UP000199182"/>
    </source>
</evidence>
<dbReference type="OrthoDB" id="9812555at2"/>
<comment type="pathway">
    <text evidence="10">Amino-acid biosynthesis; L-methionine biosynthesis via de novo pathway.</text>
</comment>
<accession>A0A1G9WXG7</accession>
<dbReference type="GO" id="GO:0009086">
    <property type="term" value="P:methionine biosynthetic process"/>
    <property type="evidence" value="ECO:0007669"/>
    <property type="project" value="UniProtKB-KW"/>
</dbReference>
<dbReference type="NCBIfam" id="TIGR00676">
    <property type="entry name" value="fadh2"/>
    <property type="match status" value="1"/>
</dbReference>
<dbReference type="AlphaFoldDB" id="A0A1G9WXG7"/>
<dbReference type="GO" id="GO:0005829">
    <property type="term" value="C:cytosol"/>
    <property type="evidence" value="ECO:0007669"/>
    <property type="project" value="InterPro"/>
</dbReference>
<comment type="catalytic activity">
    <reaction evidence="11">
        <text>(6S)-5-methyl-5,6,7,8-tetrahydrofolate + NAD(+) = (6R)-5,10-methylene-5,6,7,8-tetrahydrofolate + NADH + H(+)</text>
        <dbReference type="Rhea" id="RHEA:19821"/>
        <dbReference type="ChEBI" id="CHEBI:15378"/>
        <dbReference type="ChEBI" id="CHEBI:15636"/>
        <dbReference type="ChEBI" id="CHEBI:18608"/>
        <dbReference type="ChEBI" id="CHEBI:57540"/>
        <dbReference type="ChEBI" id="CHEBI:57945"/>
        <dbReference type="EC" id="1.5.1.54"/>
    </reaction>
    <physiologicalReaction direction="right-to-left" evidence="11">
        <dbReference type="Rhea" id="RHEA:19823"/>
    </physiologicalReaction>
</comment>
<evidence type="ECO:0000256" key="12">
    <source>
        <dbReference type="RuleBase" id="RU003862"/>
    </source>
</evidence>
<proteinExistence type="inferred from homology"/>
<evidence type="ECO:0000256" key="7">
    <source>
        <dbReference type="ARBA" id="ARBA00023002"/>
    </source>
</evidence>